<comment type="caution">
    <text evidence="1">The sequence shown here is derived from an EMBL/GenBank/DDBJ whole genome shotgun (WGS) entry which is preliminary data.</text>
</comment>
<evidence type="ECO:0000313" key="1">
    <source>
        <dbReference type="EMBL" id="HFN00375.1"/>
    </source>
</evidence>
<name>A0A7C3PHW5_9CYAN</name>
<organism evidence="1">
    <name type="scientific">Oscillatoriales cyanobacterium SpSt-418</name>
    <dbReference type="NCBI Taxonomy" id="2282169"/>
    <lineage>
        <taxon>Bacteria</taxon>
        <taxon>Bacillati</taxon>
        <taxon>Cyanobacteriota</taxon>
        <taxon>Cyanophyceae</taxon>
        <taxon>Oscillatoriophycideae</taxon>
        <taxon>Oscillatoriales</taxon>
    </lineage>
</organism>
<proteinExistence type="predicted"/>
<gene>
    <name evidence="1" type="ORF">ENR64_22040</name>
</gene>
<reference evidence="1" key="1">
    <citation type="journal article" date="2020" name="mSystems">
        <title>Genome- and Community-Level Interaction Insights into Carbon Utilization and Element Cycling Functions of Hydrothermarchaeota in Hydrothermal Sediment.</title>
        <authorList>
            <person name="Zhou Z."/>
            <person name="Liu Y."/>
            <person name="Xu W."/>
            <person name="Pan J."/>
            <person name="Luo Z.H."/>
            <person name="Li M."/>
        </authorList>
    </citation>
    <scope>NUCLEOTIDE SEQUENCE [LARGE SCALE GENOMIC DNA]</scope>
    <source>
        <strain evidence="1">SpSt-418</strain>
    </source>
</reference>
<protein>
    <submittedName>
        <fullName evidence="1">Uncharacterized protein</fullName>
    </submittedName>
</protein>
<dbReference type="AlphaFoldDB" id="A0A7C3PHW5"/>
<accession>A0A7C3PHW5</accession>
<dbReference type="EMBL" id="DSRU01000321">
    <property type="protein sequence ID" value="HFN00375.1"/>
    <property type="molecule type" value="Genomic_DNA"/>
</dbReference>
<sequence>MTYSSTQNPVEALGNALNLAQEIRQQAEATEQFTSILAQVPQTPETAELLTLLWNEVLSARRSAAFWQQLSDIEKHMTDKLAANHFQLQQNYLRLMQEQ</sequence>